<proteinExistence type="inferred from homology"/>
<reference evidence="4 5" key="1">
    <citation type="submission" date="2013-11" db="EMBL/GenBank/DDBJ databases">
        <title>Opisthorchis viverrini - life in the bile duct.</title>
        <authorList>
            <person name="Young N.D."/>
            <person name="Nagarajan N."/>
            <person name="Lin S.J."/>
            <person name="Korhonen P.K."/>
            <person name="Jex A.R."/>
            <person name="Hall R.S."/>
            <person name="Safavi-Hemami H."/>
            <person name="Kaewkong W."/>
            <person name="Bertrand D."/>
            <person name="Gao S."/>
            <person name="Seet Q."/>
            <person name="Wongkham S."/>
            <person name="Teh B.T."/>
            <person name="Wongkham C."/>
            <person name="Intapan P.M."/>
            <person name="Maleewong W."/>
            <person name="Yang X."/>
            <person name="Hu M."/>
            <person name="Wang Z."/>
            <person name="Hofmann A."/>
            <person name="Sternberg P.W."/>
            <person name="Tan P."/>
            <person name="Wang J."/>
            <person name="Gasser R.B."/>
        </authorList>
    </citation>
    <scope>NUCLEOTIDE SEQUENCE [LARGE SCALE GENOMIC DNA]</scope>
</reference>
<dbReference type="FunFam" id="3.40.1390.30:FF:000001">
    <property type="entry name" value="GTP cyclohydrolase 1 type 2"/>
    <property type="match status" value="1"/>
</dbReference>
<comment type="similarity">
    <text evidence="1 3">Belongs to the GTP cyclohydrolase I type 2/NIF3 family.</text>
</comment>
<dbReference type="RefSeq" id="XP_009163785.1">
    <property type="nucleotide sequence ID" value="XM_009165521.1"/>
</dbReference>
<dbReference type="PANTHER" id="PTHR13799:SF13">
    <property type="entry name" value="NIF3-LIKE PROTEIN 1"/>
    <property type="match status" value="1"/>
</dbReference>
<dbReference type="Proteomes" id="UP000054324">
    <property type="component" value="Unassembled WGS sequence"/>
</dbReference>
<dbReference type="GO" id="GO:0005739">
    <property type="term" value="C:mitochondrion"/>
    <property type="evidence" value="ECO:0007669"/>
    <property type="project" value="TreeGrafter"/>
</dbReference>
<dbReference type="EMBL" id="KL596634">
    <property type="protein sequence ID" value="KER32425.1"/>
    <property type="molecule type" value="Genomic_DNA"/>
</dbReference>
<dbReference type="GeneID" id="20315668"/>
<evidence type="ECO:0000313" key="4">
    <source>
        <dbReference type="EMBL" id="KER32425.1"/>
    </source>
</evidence>
<dbReference type="NCBIfam" id="TIGR00486">
    <property type="entry name" value="YbgI_SA1388"/>
    <property type="match status" value="1"/>
</dbReference>
<dbReference type="SUPFAM" id="SSF102705">
    <property type="entry name" value="NIF3 (NGG1p interacting factor 3)-like"/>
    <property type="match status" value="1"/>
</dbReference>
<dbReference type="KEGG" id="ovi:T265_01480"/>
<name>A0A075A9J8_OPIVI</name>
<dbReference type="STRING" id="6198.A0A075A9J8"/>
<dbReference type="PANTHER" id="PTHR13799">
    <property type="entry name" value="NGG1 INTERACTING FACTOR 3"/>
    <property type="match status" value="1"/>
</dbReference>
<sequence length="359" mass="39375">MSVAKQGIELTKLTRFLQQYCTTHLADTWDNVGLLVEPSPPHLVDKILVTNDLTEPVLAEAIRNQARLILSYHPPIFTPFKRLTQFSWKERIVIRCLENRIAVFSPHTGLDAKDGGINDWLLSPFAFERIQSVIPAVRRSESYVYLRVPFTHNFGQFCMTVPVTGIQTDIPSAHGRVAEVKCPVEHVSAALQQLQLLGIPVLDQGPGAETDTCKEGYGRVGYLKSPLKLSDVISQYKTLFCSDQLLVAFGNGKTLDDTVRTIGVCAGSGGSVFREERTSFADLLVTGELSHHERLDAVARGTTVILAGHSVTERGFLSSQLIPDLRALLRNASAFGDTNSECQVSIVMASTDEEPGAVV</sequence>
<dbReference type="PIRSF" id="PIRSF037490">
    <property type="entry name" value="UCP037490_NIF3_euk"/>
    <property type="match status" value="1"/>
</dbReference>
<protein>
    <recommendedName>
        <fullName evidence="2 3">NIF3-like protein 1</fullName>
    </recommendedName>
</protein>
<dbReference type="OrthoDB" id="3345469at2759"/>
<accession>A0A075A9J8</accession>
<dbReference type="Pfam" id="PF01784">
    <property type="entry name" value="DUF34_NIF3"/>
    <property type="match status" value="1"/>
</dbReference>
<dbReference type="InterPro" id="IPR036069">
    <property type="entry name" value="DUF34/NIF3_sf"/>
</dbReference>
<dbReference type="GO" id="GO:0046872">
    <property type="term" value="F:metal ion binding"/>
    <property type="evidence" value="ECO:0007669"/>
    <property type="project" value="UniProtKB-KW"/>
</dbReference>
<dbReference type="AlphaFoldDB" id="A0A075A9J8"/>
<organism evidence="4 5">
    <name type="scientific">Opisthorchis viverrini</name>
    <name type="common">Southeast Asian liver fluke</name>
    <dbReference type="NCBI Taxonomy" id="6198"/>
    <lineage>
        <taxon>Eukaryota</taxon>
        <taxon>Metazoa</taxon>
        <taxon>Spiralia</taxon>
        <taxon>Lophotrochozoa</taxon>
        <taxon>Platyhelminthes</taxon>
        <taxon>Trematoda</taxon>
        <taxon>Digenea</taxon>
        <taxon>Opisthorchiida</taxon>
        <taxon>Opisthorchiata</taxon>
        <taxon>Opisthorchiidae</taxon>
        <taxon>Opisthorchis</taxon>
    </lineage>
</organism>
<evidence type="ECO:0000256" key="2">
    <source>
        <dbReference type="ARBA" id="ARBA00019069"/>
    </source>
</evidence>
<dbReference type="CTD" id="20315668"/>
<dbReference type="InterPro" id="IPR002678">
    <property type="entry name" value="DUF34/NIF3"/>
</dbReference>
<dbReference type="InterPro" id="IPR017222">
    <property type="entry name" value="DUF34/NIF3_animal"/>
</dbReference>
<dbReference type="Gene3D" id="3.40.1390.30">
    <property type="entry name" value="NIF3 (NGG1p interacting factor 3)-like"/>
    <property type="match status" value="2"/>
</dbReference>
<evidence type="ECO:0000313" key="5">
    <source>
        <dbReference type="Proteomes" id="UP000054324"/>
    </source>
</evidence>
<evidence type="ECO:0000256" key="3">
    <source>
        <dbReference type="PIRNR" id="PIRNR037490"/>
    </source>
</evidence>
<keyword evidence="5" id="KW-1185">Reference proteome</keyword>
<evidence type="ECO:0000256" key="1">
    <source>
        <dbReference type="ARBA" id="ARBA00006964"/>
    </source>
</evidence>
<gene>
    <name evidence="4" type="ORF">T265_01480</name>
</gene>